<dbReference type="GO" id="GO:0008972">
    <property type="term" value="F:phosphomethylpyrimidine kinase activity"/>
    <property type="evidence" value="ECO:0007669"/>
    <property type="project" value="InterPro"/>
</dbReference>
<protein>
    <recommendedName>
        <fullName evidence="5">Phosphomethylpyrimidine kinase</fullName>
    </recommendedName>
</protein>
<dbReference type="InterPro" id="IPR004305">
    <property type="entry name" value="Thiaminase-2/PQQC"/>
</dbReference>
<dbReference type="CDD" id="cd01169">
    <property type="entry name" value="HMPP_kinase"/>
    <property type="match status" value="1"/>
</dbReference>
<dbReference type="GO" id="GO:0005829">
    <property type="term" value="C:cytosol"/>
    <property type="evidence" value="ECO:0007669"/>
    <property type="project" value="TreeGrafter"/>
</dbReference>
<dbReference type="CDD" id="cd19367">
    <property type="entry name" value="TenA_C_ScTHI20-like"/>
    <property type="match status" value="1"/>
</dbReference>
<dbReference type="STRING" id="1344416.A0A139A3L7"/>
<dbReference type="Pfam" id="PF08543">
    <property type="entry name" value="Phos_pyr_kin"/>
    <property type="match status" value="2"/>
</dbReference>
<sequence>MTFPTASSTPHTALTIAGSDSGGGAGIQADLKTFTALGVYGGSVITAVTAQNTLGVQGVHEVPSSFVEEQLRSVLGSREGESEGSRDVMLWGAIKTGMLSSAPIINSITSFFEHRYPDGRPPNYVLDPVMVSTSGHVLLAEDAVQLMVNELVPRATVVTPNIPEAEVMLRWIKKKVAPEVKSAVTAVETGTTAQSATTPTSITSLSDMIDSARVLSQLGPAVLVKGGHRACSAAELFEVLGSETVQGESPEDEWKHFSGGWLRMDSSISRHLIGNQQHLAVDVLYLPPTLKVSGGIPQSNGSRGGDVYLFVKPYLHGQNFHGTGCTLSAAITASLAKDASIPSAVASARNYLHAAIEQAIPVGKGIPSLCHFHPVSSALVGPPLPSRPTTPPTAVLCPRVPPPLPPRETTPMRFSDFLISTCPDVWELFTLTHPFVRGIGDGTLDPEKFRFFIQQDYLFLTHYARCWSLVAFKERSAESIEKASMMAQAMAAEQKLHIQFCEEWRVTRAELESTREATANVAYTRYVCEKGISGDLLDLRTALLPCVLGYAVIGTFLLQETRIASEKGKGKVNPYAKWIETYGGEEYQSVAQEARDAVDQLFPILLPGVSLAAFGSGLLDTLPERLRELCEVFRQATALEVGFWNMSWERRE</sequence>
<dbReference type="InterPro" id="IPR029056">
    <property type="entry name" value="Ribokinase-like"/>
</dbReference>
<dbReference type="Pfam" id="PF03070">
    <property type="entry name" value="TENA_THI-4"/>
    <property type="match status" value="1"/>
</dbReference>
<dbReference type="InterPro" id="IPR016084">
    <property type="entry name" value="Haem_Oase-like_multi-hlx"/>
</dbReference>
<dbReference type="GO" id="GO:0008902">
    <property type="term" value="F:hydroxymethylpyrimidine kinase activity"/>
    <property type="evidence" value="ECO:0007669"/>
    <property type="project" value="TreeGrafter"/>
</dbReference>
<dbReference type="SUPFAM" id="SSF48613">
    <property type="entry name" value="Heme oxygenase-like"/>
    <property type="match status" value="1"/>
</dbReference>
<dbReference type="EMBL" id="KQ965806">
    <property type="protein sequence ID" value="KXS11218.1"/>
    <property type="molecule type" value="Genomic_DNA"/>
</dbReference>
<dbReference type="PANTHER" id="PTHR20858:SF17">
    <property type="entry name" value="HYDROXYMETHYLPYRIMIDINE_PHOSPHOMETHYLPYRIMIDINE KINASE THI20-RELATED"/>
    <property type="match status" value="1"/>
</dbReference>
<evidence type="ECO:0000259" key="2">
    <source>
        <dbReference type="Pfam" id="PF08543"/>
    </source>
</evidence>
<evidence type="ECO:0000259" key="1">
    <source>
        <dbReference type="Pfam" id="PF03070"/>
    </source>
</evidence>
<gene>
    <name evidence="3" type="ORF">M427DRAFT_126875</name>
</gene>
<dbReference type="SUPFAM" id="SSF53613">
    <property type="entry name" value="Ribokinase-like"/>
    <property type="match status" value="2"/>
</dbReference>
<dbReference type="GO" id="GO:0009228">
    <property type="term" value="P:thiamine biosynthetic process"/>
    <property type="evidence" value="ECO:0007669"/>
    <property type="project" value="InterPro"/>
</dbReference>
<name>A0A139A3L7_GONPJ</name>
<dbReference type="InterPro" id="IPR004399">
    <property type="entry name" value="HMP/HMP-P_kinase_dom"/>
</dbReference>
<dbReference type="Proteomes" id="UP000070544">
    <property type="component" value="Unassembled WGS sequence"/>
</dbReference>
<evidence type="ECO:0008006" key="5">
    <source>
        <dbReference type="Google" id="ProtNLM"/>
    </source>
</evidence>
<dbReference type="PANTHER" id="PTHR20858">
    <property type="entry name" value="PHOSPHOMETHYLPYRIMIDINE KINASE"/>
    <property type="match status" value="1"/>
</dbReference>
<dbReference type="Gene3D" id="3.40.1190.20">
    <property type="match status" value="1"/>
</dbReference>
<evidence type="ECO:0000313" key="3">
    <source>
        <dbReference type="EMBL" id="KXS11218.1"/>
    </source>
</evidence>
<dbReference type="Gene3D" id="1.20.910.10">
    <property type="entry name" value="Heme oxygenase-like"/>
    <property type="match status" value="1"/>
</dbReference>
<dbReference type="OrthoDB" id="10028886at2759"/>
<dbReference type="OMA" id="SSSWCHE"/>
<reference evidence="3 4" key="1">
    <citation type="journal article" date="2015" name="Genome Biol. Evol.">
        <title>Phylogenomic analyses indicate that early fungi evolved digesting cell walls of algal ancestors of land plants.</title>
        <authorList>
            <person name="Chang Y."/>
            <person name="Wang S."/>
            <person name="Sekimoto S."/>
            <person name="Aerts A.L."/>
            <person name="Choi C."/>
            <person name="Clum A."/>
            <person name="LaButti K.M."/>
            <person name="Lindquist E.A."/>
            <person name="Yee Ngan C."/>
            <person name="Ohm R.A."/>
            <person name="Salamov A.A."/>
            <person name="Grigoriev I.V."/>
            <person name="Spatafora J.W."/>
            <person name="Berbee M.L."/>
        </authorList>
    </citation>
    <scope>NUCLEOTIDE SEQUENCE [LARGE SCALE GENOMIC DNA]</scope>
    <source>
        <strain evidence="3 4">JEL478</strain>
    </source>
</reference>
<feature type="domain" description="Pyridoxamine kinase/Phosphomethylpyrimidine kinase" evidence="2">
    <location>
        <begin position="304"/>
        <end position="366"/>
    </location>
</feature>
<feature type="domain" description="Thiaminase-2/PQQC" evidence="1">
    <location>
        <begin position="427"/>
        <end position="649"/>
    </location>
</feature>
<organism evidence="3 4">
    <name type="scientific">Gonapodya prolifera (strain JEL478)</name>
    <name type="common">Monoblepharis prolifera</name>
    <dbReference type="NCBI Taxonomy" id="1344416"/>
    <lineage>
        <taxon>Eukaryota</taxon>
        <taxon>Fungi</taxon>
        <taxon>Fungi incertae sedis</taxon>
        <taxon>Chytridiomycota</taxon>
        <taxon>Chytridiomycota incertae sedis</taxon>
        <taxon>Monoblepharidomycetes</taxon>
        <taxon>Monoblepharidales</taxon>
        <taxon>Gonapodyaceae</taxon>
        <taxon>Gonapodya</taxon>
    </lineage>
</organism>
<keyword evidence="4" id="KW-1185">Reference proteome</keyword>
<evidence type="ECO:0000313" key="4">
    <source>
        <dbReference type="Proteomes" id="UP000070544"/>
    </source>
</evidence>
<dbReference type="AlphaFoldDB" id="A0A139A3L7"/>
<feature type="domain" description="Pyridoxamine kinase/Phosphomethylpyrimidine kinase" evidence="2">
    <location>
        <begin position="20"/>
        <end position="187"/>
    </location>
</feature>
<proteinExistence type="predicted"/>
<dbReference type="InterPro" id="IPR013749">
    <property type="entry name" value="PM/HMP-P_kinase-1"/>
</dbReference>
<accession>A0A139A3L7</accession>